<dbReference type="Proteomes" id="UP000053477">
    <property type="component" value="Unassembled WGS sequence"/>
</dbReference>
<dbReference type="Gene3D" id="1.20.1280.50">
    <property type="match status" value="1"/>
</dbReference>
<dbReference type="Pfam" id="PF12937">
    <property type="entry name" value="F-box-like"/>
    <property type="match status" value="1"/>
</dbReference>
<evidence type="ECO:0000313" key="2">
    <source>
        <dbReference type="EMBL" id="KLO12554.1"/>
    </source>
</evidence>
<name>A0A0H2RL23_9AGAM</name>
<dbReference type="InParanoid" id="A0A0H2RL23"/>
<dbReference type="InterPro" id="IPR036047">
    <property type="entry name" value="F-box-like_dom_sf"/>
</dbReference>
<evidence type="ECO:0000313" key="3">
    <source>
        <dbReference type="Proteomes" id="UP000053477"/>
    </source>
</evidence>
<dbReference type="CDD" id="cd09917">
    <property type="entry name" value="F-box_SF"/>
    <property type="match status" value="1"/>
</dbReference>
<keyword evidence="3" id="KW-1185">Reference proteome</keyword>
<protein>
    <recommendedName>
        <fullName evidence="1">F-box domain-containing protein</fullName>
    </recommendedName>
</protein>
<dbReference type="EMBL" id="KQ085975">
    <property type="protein sequence ID" value="KLO12554.1"/>
    <property type="molecule type" value="Genomic_DNA"/>
</dbReference>
<dbReference type="SUPFAM" id="SSF81383">
    <property type="entry name" value="F-box domain"/>
    <property type="match status" value="1"/>
</dbReference>
<dbReference type="InterPro" id="IPR032675">
    <property type="entry name" value="LRR_dom_sf"/>
</dbReference>
<organism evidence="2 3">
    <name type="scientific">Schizopora paradoxa</name>
    <dbReference type="NCBI Taxonomy" id="27342"/>
    <lineage>
        <taxon>Eukaryota</taxon>
        <taxon>Fungi</taxon>
        <taxon>Dikarya</taxon>
        <taxon>Basidiomycota</taxon>
        <taxon>Agaricomycotina</taxon>
        <taxon>Agaricomycetes</taxon>
        <taxon>Hymenochaetales</taxon>
        <taxon>Schizoporaceae</taxon>
        <taxon>Schizopora</taxon>
    </lineage>
</organism>
<feature type="domain" description="F-box" evidence="1">
    <location>
        <begin position="96"/>
        <end position="149"/>
    </location>
</feature>
<proteinExistence type="predicted"/>
<gene>
    <name evidence="2" type="ORF">SCHPADRAFT_998050</name>
</gene>
<dbReference type="OrthoDB" id="3244423at2759"/>
<dbReference type="Gene3D" id="3.80.10.10">
    <property type="entry name" value="Ribonuclease Inhibitor"/>
    <property type="match status" value="1"/>
</dbReference>
<dbReference type="AlphaFoldDB" id="A0A0H2RL23"/>
<dbReference type="InterPro" id="IPR001810">
    <property type="entry name" value="F-box_dom"/>
</dbReference>
<reference evidence="2 3" key="1">
    <citation type="submission" date="2015-04" db="EMBL/GenBank/DDBJ databases">
        <title>Complete genome sequence of Schizopora paradoxa KUC8140, a cosmopolitan wood degrader in East Asia.</title>
        <authorList>
            <consortium name="DOE Joint Genome Institute"/>
            <person name="Min B."/>
            <person name="Park H."/>
            <person name="Jang Y."/>
            <person name="Kim J.-J."/>
            <person name="Kim K.H."/>
            <person name="Pangilinan J."/>
            <person name="Lipzen A."/>
            <person name="Riley R."/>
            <person name="Grigoriev I.V."/>
            <person name="Spatafora J.W."/>
            <person name="Choi I.-G."/>
        </authorList>
    </citation>
    <scope>NUCLEOTIDE SEQUENCE [LARGE SCALE GENOMIC DNA]</scope>
    <source>
        <strain evidence="2 3">KUC8140</strain>
    </source>
</reference>
<dbReference type="PROSITE" id="PS50181">
    <property type="entry name" value="FBOX"/>
    <property type="match status" value="1"/>
</dbReference>
<accession>A0A0H2RL23</accession>
<sequence length="544" mass="62031">MDVLRVLEESALRTKPGEIEKISCWETWDVGRNADFQRFSSDGGHQTMDNETFARIALEACRVDSMVTTLTALLDTALDIQRSYNQCMKPFRMKYSMGLASLPDEVLLHIFRFVALSDETTRKHAVRLSHVSRKFRELVLGEHLFWVELHSSAKKDELDAFLSRSGHDTDLHVVIRVDPRPFDPMAFLDNCWHTAPRWKSLKICEHKDLDLRFTANVVLKEMDQRYNLQFQRLHKLHVDGWVEHGGIGNDNELRFKPTWSSPKLRILRCLNFIPLPSTSYSSLSSFATSLLFSGRLNDKLRDLSILLSSTPTITKLELAITFVHDDGLEVLEPFKFENVKIFRFLFPSHTIGTFNNDLVLKIMKTLHLPNLEHFYFSIRPVAAFLPRDEDASSAIIAELARVFVPDPFLHPKLTSLSLTLTCVGKLPTQKVQNSQRASNILPWTFKVPLDQIPYAASLSFTTFAQIIFTWDGASSPGSTSSLRRLRFSACKKLTSAGLRETIRSLKDAGAWNTLERIVVENCNALKYDETLKEISEDKITILGV</sequence>
<evidence type="ECO:0000259" key="1">
    <source>
        <dbReference type="PROSITE" id="PS50181"/>
    </source>
</evidence>